<dbReference type="Gene3D" id="1.10.3730.10">
    <property type="entry name" value="ProC C-terminal domain-like"/>
    <property type="match status" value="1"/>
</dbReference>
<evidence type="ECO:0000259" key="15">
    <source>
        <dbReference type="Pfam" id="PF14748"/>
    </source>
</evidence>
<dbReference type="FunFam" id="1.10.3730.10:FF:000001">
    <property type="entry name" value="Pyrroline-5-carboxylate reductase"/>
    <property type="match status" value="1"/>
</dbReference>
<dbReference type="OrthoDB" id="9805754at2"/>
<dbReference type="EC" id="1.5.1.2" evidence="10 11"/>
<gene>
    <name evidence="10 16" type="primary">proC</name>
    <name evidence="17" type="ORF">AUN14_19520</name>
    <name evidence="16" type="ORF">FZI19_01355</name>
</gene>
<evidence type="ECO:0000256" key="11">
    <source>
        <dbReference type="NCBIfam" id="TIGR00112"/>
    </source>
</evidence>
<comment type="catalytic activity">
    <reaction evidence="9 10 13">
        <text>L-proline + NADP(+) = (S)-1-pyrroline-5-carboxylate + NADPH + 2 H(+)</text>
        <dbReference type="Rhea" id="RHEA:14109"/>
        <dbReference type="ChEBI" id="CHEBI:15378"/>
        <dbReference type="ChEBI" id="CHEBI:17388"/>
        <dbReference type="ChEBI" id="CHEBI:57783"/>
        <dbReference type="ChEBI" id="CHEBI:58349"/>
        <dbReference type="ChEBI" id="CHEBI:60039"/>
        <dbReference type="EC" id="1.5.1.2"/>
    </reaction>
</comment>
<dbReference type="PIRSF" id="PIRSF000193">
    <property type="entry name" value="Pyrrol-5-carb_rd"/>
    <property type="match status" value="1"/>
</dbReference>
<dbReference type="NCBIfam" id="TIGR00112">
    <property type="entry name" value="proC"/>
    <property type="match status" value="1"/>
</dbReference>
<keyword evidence="4 10" id="KW-0028">Amino-acid biosynthesis</keyword>
<dbReference type="Pfam" id="PF03807">
    <property type="entry name" value="F420_oxidored"/>
    <property type="match status" value="1"/>
</dbReference>
<keyword evidence="19" id="KW-1185">Reference proteome</keyword>
<organism evidence="17 18">
    <name type="scientific">Cronobacter muytjensii</name>
    <dbReference type="NCBI Taxonomy" id="413501"/>
    <lineage>
        <taxon>Bacteria</taxon>
        <taxon>Pseudomonadati</taxon>
        <taxon>Pseudomonadota</taxon>
        <taxon>Gammaproteobacteria</taxon>
        <taxon>Enterobacterales</taxon>
        <taxon>Enterobacteriaceae</taxon>
        <taxon>Cronobacter</taxon>
    </lineage>
</organism>
<dbReference type="GO" id="GO:0004735">
    <property type="term" value="F:pyrroline-5-carboxylate reductase activity"/>
    <property type="evidence" value="ECO:0007669"/>
    <property type="project" value="UniProtKB-UniRule"/>
</dbReference>
<proteinExistence type="inferred from homology"/>
<dbReference type="HAMAP" id="MF_01925">
    <property type="entry name" value="P5C_reductase"/>
    <property type="match status" value="1"/>
</dbReference>
<evidence type="ECO:0000313" key="19">
    <source>
        <dbReference type="Proteomes" id="UP000469927"/>
    </source>
</evidence>
<sequence>MEKKTGFIGCGNMGKAILGGLLASGQARAENVWVYTPSEESQAALKQEYGVNTASSAQEVAQAADIVIGAVKPNIMLKVMSDIASSLNKDSLVVSIAAGITLDQLATVLGHDRKIIRTMPNTPSLVGAGMTSITPNALASDEDIQNVLAMFRSFGEAEVVAEYLIHPVVGVSGSAPAYVFMFIEAMADAAVLGGMPRAQAYKFAAQAVMGSAKMVLETGKHPGELKDMVCSPGGTTIEAVRVLEERGMRAAVIEAMAQCMAKSEKLSKG</sequence>
<dbReference type="PROSITE" id="PS00521">
    <property type="entry name" value="P5CR"/>
    <property type="match status" value="1"/>
</dbReference>
<evidence type="ECO:0000256" key="3">
    <source>
        <dbReference type="ARBA" id="ARBA00022490"/>
    </source>
</evidence>
<dbReference type="InterPro" id="IPR036291">
    <property type="entry name" value="NAD(P)-bd_dom_sf"/>
</dbReference>
<evidence type="ECO:0000256" key="7">
    <source>
        <dbReference type="ARBA" id="ARBA00023002"/>
    </source>
</evidence>
<name>A0A2T7AKA1_9ENTR</name>
<comment type="catalytic activity">
    <reaction evidence="8 10">
        <text>L-proline + NAD(+) = (S)-1-pyrroline-5-carboxylate + NADH + 2 H(+)</text>
        <dbReference type="Rhea" id="RHEA:14105"/>
        <dbReference type="ChEBI" id="CHEBI:15378"/>
        <dbReference type="ChEBI" id="CHEBI:17388"/>
        <dbReference type="ChEBI" id="CHEBI:57540"/>
        <dbReference type="ChEBI" id="CHEBI:57945"/>
        <dbReference type="ChEBI" id="CHEBI:60039"/>
        <dbReference type="EC" id="1.5.1.2"/>
    </reaction>
</comment>
<evidence type="ECO:0000256" key="13">
    <source>
        <dbReference type="RuleBase" id="RU003903"/>
    </source>
</evidence>
<feature type="binding site" evidence="12">
    <location>
        <begin position="70"/>
        <end position="73"/>
    </location>
    <ligand>
        <name>NADP(+)</name>
        <dbReference type="ChEBI" id="CHEBI:58349"/>
    </ligand>
</feature>
<evidence type="ECO:0000256" key="9">
    <source>
        <dbReference type="ARBA" id="ARBA00052690"/>
    </source>
</evidence>
<evidence type="ECO:0000256" key="12">
    <source>
        <dbReference type="PIRSR" id="PIRSR000193-1"/>
    </source>
</evidence>
<dbReference type="Proteomes" id="UP000469927">
    <property type="component" value="Unassembled WGS sequence"/>
</dbReference>
<dbReference type="AlphaFoldDB" id="A0A2T7AKA1"/>
<reference evidence="17 18" key="1">
    <citation type="submission" date="2016-12" db="EMBL/GenBank/DDBJ databases">
        <title>Analysis of the Molecular Diversity Among Cronobacter Species Isolated from Filth Flies Using a Pan Genomic DNA Microarray.</title>
        <authorList>
            <person name="Pava-Ripoll M."/>
            <person name="Tall B."/>
            <person name="Farber J."/>
            <person name="Fanning S."/>
            <person name="Lehner A."/>
            <person name="Stephan R."/>
            <person name="Pagotto F."/>
            <person name="Iverson C."/>
            <person name="Ziobro G."/>
            <person name="Miller A."/>
            <person name="Pearson R."/>
            <person name="Yan Q."/>
            <person name="Kim M."/>
            <person name="Jeong S."/>
            <person name="Park J."/>
            <person name="Jun S."/>
            <person name="Choi H."/>
            <person name="Chung T."/>
            <person name="Yoo Y."/>
            <person name="Park E."/>
            <person name="Hwang S."/>
            <person name="Lee B."/>
            <person name="Sathyamoorthy V."/>
            <person name="Carter L."/>
            <person name="Mammel M."/>
            <person name="Jackson S."/>
            <person name="Kothary M."/>
            <person name="Patel I."/>
            <person name="Grim C."/>
            <person name="Gopinath G."/>
            <person name="Gangiredla J."/>
            <person name="Chase H."/>
        </authorList>
    </citation>
    <scope>NUCLEOTIDE SEQUENCE [LARGE SCALE GENOMIC DNA]</scope>
    <source>
        <strain evidence="17 18">MOD1-Md1s</strain>
    </source>
</reference>
<keyword evidence="7 10" id="KW-0560">Oxidoreductase</keyword>
<dbReference type="GO" id="GO:0055129">
    <property type="term" value="P:L-proline biosynthetic process"/>
    <property type="evidence" value="ECO:0007669"/>
    <property type="project" value="UniProtKB-UniRule"/>
</dbReference>
<dbReference type="EMBL" id="WAGD01000005">
    <property type="protein sequence ID" value="KAB0886361.1"/>
    <property type="molecule type" value="Genomic_DNA"/>
</dbReference>
<dbReference type="UniPathway" id="UPA00098">
    <property type="reaction ID" value="UER00361"/>
</dbReference>
<evidence type="ECO:0000256" key="4">
    <source>
        <dbReference type="ARBA" id="ARBA00022605"/>
    </source>
</evidence>
<feature type="domain" description="Pyrroline-5-carboxylate reductase dimerisation" evidence="15">
    <location>
        <begin position="162"/>
        <end position="266"/>
    </location>
</feature>
<dbReference type="InterPro" id="IPR053790">
    <property type="entry name" value="P5CR-like_CS"/>
</dbReference>
<dbReference type="PANTHER" id="PTHR11645:SF0">
    <property type="entry name" value="PYRROLINE-5-CARBOXYLATE REDUCTASE 3"/>
    <property type="match status" value="1"/>
</dbReference>
<dbReference type="GO" id="GO:0005737">
    <property type="term" value="C:cytoplasm"/>
    <property type="evidence" value="ECO:0007669"/>
    <property type="project" value="UniProtKB-SubCell"/>
</dbReference>
<dbReference type="Pfam" id="PF14748">
    <property type="entry name" value="P5CR_dimer"/>
    <property type="match status" value="1"/>
</dbReference>
<evidence type="ECO:0000313" key="17">
    <source>
        <dbReference type="EMBL" id="PUX08928.1"/>
    </source>
</evidence>
<keyword evidence="6 10" id="KW-0521">NADP</keyword>
<dbReference type="SUPFAM" id="SSF51735">
    <property type="entry name" value="NAD(P)-binding Rossmann-fold domains"/>
    <property type="match status" value="1"/>
</dbReference>
<reference evidence="16 19" key="2">
    <citation type="submission" date="2019-08" db="EMBL/GenBank/DDBJ databases">
        <title>Prevalence, distribution, and phylogeny of type two toxin-antitoxin genes possessed by Cronobacter species where C. sakazakii homologs follow sequence type lineages.</title>
        <authorList>
            <person name="Finkelstein S."/>
            <person name="Negrete F."/>
            <person name="Jang H."/>
            <person name="Gopinath G.R."/>
            <person name="Tall B.D."/>
        </authorList>
    </citation>
    <scope>NUCLEOTIDE SEQUENCE [LARGE SCALE GENOMIC DNA]</scope>
    <source>
        <strain evidence="16 19">MOD1_GK1257</strain>
    </source>
</reference>
<comment type="function">
    <text evidence="10">Catalyzes the reduction of 1-pyrroline-5-carboxylate (PCA) to L-proline.</text>
</comment>
<dbReference type="EMBL" id="MSAE01000050">
    <property type="protein sequence ID" value="PUX08928.1"/>
    <property type="molecule type" value="Genomic_DNA"/>
</dbReference>
<feature type="binding site" evidence="12">
    <location>
        <begin position="8"/>
        <end position="13"/>
    </location>
    <ligand>
        <name>NADP(+)</name>
        <dbReference type="ChEBI" id="CHEBI:58349"/>
    </ligand>
</feature>
<dbReference type="GeneID" id="92214095"/>
<dbReference type="SUPFAM" id="SSF48179">
    <property type="entry name" value="6-phosphogluconate dehydrogenase C-terminal domain-like"/>
    <property type="match status" value="1"/>
</dbReference>
<evidence type="ECO:0000256" key="8">
    <source>
        <dbReference type="ARBA" id="ARBA00050547"/>
    </source>
</evidence>
<evidence type="ECO:0000256" key="1">
    <source>
        <dbReference type="ARBA" id="ARBA00005205"/>
    </source>
</evidence>
<keyword evidence="5 10" id="KW-0641">Proline biosynthesis</keyword>
<evidence type="ECO:0000259" key="14">
    <source>
        <dbReference type="Pfam" id="PF03807"/>
    </source>
</evidence>
<dbReference type="InterPro" id="IPR029036">
    <property type="entry name" value="P5CR_dimer"/>
</dbReference>
<evidence type="ECO:0000256" key="5">
    <source>
        <dbReference type="ARBA" id="ARBA00022650"/>
    </source>
</evidence>
<dbReference type="InterPro" id="IPR008927">
    <property type="entry name" value="6-PGluconate_DH-like_C_sf"/>
</dbReference>
<dbReference type="Gene3D" id="3.40.50.720">
    <property type="entry name" value="NAD(P)-binding Rossmann-like Domain"/>
    <property type="match status" value="1"/>
</dbReference>
<comment type="subcellular location">
    <subcellularLocation>
        <location evidence="10">Cytoplasm</location>
    </subcellularLocation>
</comment>
<evidence type="ECO:0000256" key="6">
    <source>
        <dbReference type="ARBA" id="ARBA00022857"/>
    </source>
</evidence>
<dbReference type="RefSeq" id="WP_038864401.1">
    <property type="nucleotide sequence ID" value="NZ_CP187979.1"/>
</dbReference>
<evidence type="ECO:0000313" key="18">
    <source>
        <dbReference type="Proteomes" id="UP000244378"/>
    </source>
</evidence>
<comment type="pathway">
    <text evidence="1 10 13">Amino-acid biosynthesis; L-proline biosynthesis; L-proline from L-glutamate 5-semialdehyde: step 1/1.</text>
</comment>
<feature type="domain" description="Pyrroline-5-carboxylate reductase catalytic N-terminal" evidence="14">
    <location>
        <begin position="5"/>
        <end position="99"/>
    </location>
</feature>
<comment type="caution">
    <text evidence="17">The sequence shown here is derived from an EMBL/GenBank/DDBJ whole genome shotgun (WGS) entry which is preliminary data.</text>
</comment>
<accession>A0A2T7AKA1</accession>
<dbReference type="Proteomes" id="UP000244378">
    <property type="component" value="Unassembled WGS sequence"/>
</dbReference>
<evidence type="ECO:0000313" key="16">
    <source>
        <dbReference type="EMBL" id="KAB0886361.1"/>
    </source>
</evidence>
<feature type="binding site" evidence="12">
    <location>
        <position position="36"/>
    </location>
    <ligand>
        <name>NADP(+)</name>
        <dbReference type="ChEBI" id="CHEBI:58349"/>
    </ligand>
</feature>
<keyword evidence="3 10" id="KW-0963">Cytoplasm</keyword>
<evidence type="ECO:0000256" key="2">
    <source>
        <dbReference type="ARBA" id="ARBA00005525"/>
    </source>
</evidence>
<dbReference type="PANTHER" id="PTHR11645">
    <property type="entry name" value="PYRROLINE-5-CARBOXYLATE REDUCTASE"/>
    <property type="match status" value="1"/>
</dbReference>
<protein>
    <recommendedName>
        <fullName evidence="10 11">Pyrroline-5-carboxylate reductase</fullName>
        <shortName evidence="10">P5C reductase</shortName>
        <shortName evidence="10">P5CR</shortName>
        <ecNumber evidence="10 11">1.5.1.2</ecNumber>
    </recommendedName>
    <alternativeName>
        <fullName evidence="10">PCA reductase</fullName>
    </alternativeName>
</protein>
<dbReference type="FunFam" id="3.40.50.720:FF:000105">
    <property type="entry name" value="Pyrroline-5-carboxylate reductase"/>
    <property type="match status" value="1"/>
</dbReference>
<dbReference type="InterPro" id="IPR000304">
    <property type="entry name" value="Pyrroline-COOH_reductase"/>
</dbReference>
<comment type="similarity">
    <text evidence="2 10 13">Belongs to the pyrroline-5-carboxylate reductase family.</text>
</comment>
<evidence type="ECO:0000256" key="10">
    <source>
        <dbReference type="HAMAP-Rule" id="MF_01925"/>
    </source>
</evidence>
<dbReference type="InterPro" id="IPR028939">
    <property type="entry name" value="P5C_Rdtase_cat_N"/>
</dbReference>